<evidence type="ECO:0000313" key="4">
    <source>
        <dbReference type="Proteomes" id="UP001344906"/>
    </source>
</evidence>
<dbReference type="PANTHER" id="PTHR10098:SF108">
    <property type="entry name" value="TETRATRICOPEPTIDE REPEAT PROTEIN 28"/>
    <property type="match status" value="1"/>
</dbReference>
<proteinExistence type="predicted"/>
<evidence type="ECO:0000313" key="3">
    <source>
        <dbReference type="EMBL" id="GLV54417.1"/>
    </source>
</evidence>
<dbReference type="EMBL" id="BSRI01000001">
    <property type="protein sequence ID" value="GLV54417.1"/>
    <property type="molecule type" value="Genomic_DNA"/>
</dbReference>
<evidence type="ECO:0000256" key="1">
    <source>
        <dbReference type="SAM" id="MobiDB-lite"/>
    </source>
</evidence>
<dbReference type="Proteomes" id="UP001344906">
    <property type="component" value="Unassembled WGS sequence"/>
</dbReference>
<dbReference type="SUPFAM" id="SSF48452">
    <property type="entry name" value="TPR-like"/>
    <property type="match status" value="2"/>
</dbReference>
<feature type="compositionally biased region" description="Acidic residues" evidence="1">
    <location>
        <begin position="511"/>
        <end position="520"/>
    </location>
</feature>
<sequence length="1727" mass="194902">MISWYLPITKANESALNDDEIVAALQMLVEASSLAQIAKVIETKSFVFSSYTPFQTFYLTMLYVSYNDDEDVTCNTLSYYAPLLCYAQIYGVSEVQQRLREAIDDQNIDIAELFPLDLSNWIELLERLVHSLFPDDDPLLCSLVYQELGDLYSMMFNETLDKAYLEPARARYTRALSWFVGRDLNSRSGYLYLQRANTVFLQAEQKEADAIETVITDLEVALKCEHENTEIRGKIYRLQGEAYSRRFYGLRKKNIALAIEAYKAALSDLPRTVEHEAILYCLTTLYRELCDEQALKEIFAAWRDCAQYLEQVAEAQLQMEEVSDPDLLAAHFEPEVLTSTLEQWLGLYDQNLQYDFLCRNGAILVSEEALVILRQLKQKAEVTSENGRAEYLAMMLVILEDARKLSLDVAWQRYILAVLPVIECMNLLMIASSFQEMNRRIFENLDLFLSPTMFAILYMASQDVNSTVGAQSVAQTIKLLKQMLPGTTSSVPLPSSMSAKAVATGGPDRQEEYDEGEPDEPSIVRKPADFLDIAKDDLMVSQVLMEEMLRLSPEQLNALLPLFTVQSLDQVRDTTQAKTLGEKMYKLIDLVDAQQTPHIKAVLLIAGLQAKSMSPQQVLEQCERILALVDRQRFAYGWMAATLMRGNTHGCLVIDDTTHLLSKDERHFHIQQSLRDMDAVSAFFDIDGKMYERAAVRLMRGMMLFELWLITREACDFETILADFTEAAPIIDRYGKQWQLMTLYVYQSKIINEVLEIPPREKFERIIACCNAAIVCGQGSTSPFVRNLWACALIIRGAIYVERLNGGKRDNVEQAIKDLNLALSLLTKASHLEDWATALTNRGYAYMARVVGEKAENLEQAIKDFSDVLQALEGSAFLSLTCTALLNRGYCYLQRTIRDRVHNQQLALDDTNSVLALMEKIDLPATKAAALTNRAAIYTERLAGDAYENLLQARQDCDVAIEIFEHLQMSLKKARLLTSRGRIFNRLSALLARDEWHVGMRTRIQTLAETFGQPALKLFNDTHALIQLALDDFTAALNIFTYEHTPLEWAQTLRERAITYAFKPQMDGYNPENLQRAIFDFDSALTIFSREETPFEWASTIANRGLIYAELARINGQVDDAQHALLDLDAAQTVCTARVAPAMFCRAQYTKVRVHWLLKQWSQVHYALSEMRKVQRDLVASAAVSNDQALMVAEFSQLDIYALDAWVMSLIEPIDTVAMAIVLEEGRARAQRIALDLDDIHLERMPAGEARDRMKTFLTARNTLRKMQYQVLNKQSSEQSVNVAYNAFVRARELIRNYDNPDFMTPVPTREGIERSLTFPNEALVYLVASSVFSGVQGIAVIVRRDHAGTVAYKHLLLPRLSEHLLYDLFETVDGTQQVRIDAALSELGKFGMTDVVACLLQDHVRKVHFVPYGVLGLLPLPSVQVSINGMEPQPTSAFFEEITILPSARSLELSHTLQSRPERKRQTLFLAGNPTPLPSGIATLQYAEPEAETIKRVAQQYGYTSSHICHLLPRSITRNAVIEKLESAQYAHLALHGLYCVGDPRSSRLVLAGGDGIEERERSIYLGEVLDGAIKLRGLRLLVLSACETSIVDIRRVPNESLGLAAGFLQAGTAAVIATLWPVDDQATYLLMTRFAQLYLDPQGLWSPGRALHAAQHWLRLEATNAVLASFDPLDFQYQPSGLRLSYERMQSNIQSLARNRIANGEPEALPFADPFFWAGFIVVGA</sequence>
<keyword evidence="4" id="KW-1185">Reference proteome</keyword>
<dbReference type="Pfam" id="PF12770">
    <property type="entry name" value="CHAT"/>
    <property type="match status" value="1"/>
</dbReference>
<reference evidence="3 4" key="1">
    <citation type="submission" date="2023-02" db="EMBL/GenBank/DDBJ databases">
        <title>Dictyobacter halimunensis sp. nov., a new member of the class Ktedonobacteria from forest soil in a geothermal area.</title>
        <authorList>
            <person name="Rachmania M.K."/>
            <person name="Ningsih F."/>
            <person name="Sakai Y."/>
            <person name="Yabe S."/>
            <person name="Yokota A."/>
            <person name="Sjamsuridzal W."/>
        </authorList>
    </citation>
    <scope>NUCLEOTIDE SEQUENCE [LARGE SCALE GENOMIC DNA]</scope>
    <source>
        <strain evidence="3 4">S3.2.2.5</strain>
    </source>
</reference>
<organism evidence="3 4">
    <name type="scientific">Dictyobacter halimunensis</name>
    <dbReference type="NCBI Taxonomy" id="3026934"/>
    <lineage>
        <taxon>Bacteria</taxon>
        <taxon>Bacillati</taxon>
        <taxon>Chloroflexota</taxon>
        <taxon>Ktedonobacteria</taxon>
        <taxon>Ktedonobacterales</taxon>
        <taxon>Dictyobacteraceae</taxon>
        <taxon>Dictyobacter</taxon>
    </lineage>
</organism>
<comment type="caution">
    <text evidence="3">The sequence shown here is derived from an EMBL/GenBank/DDBJ whole genome shotgun (WGS) entry which is preliminary data.</text>
</comment>
<dbReference type="RefSeq" id="WP_338248092.1">
    <property type="nucleotide sequence ID" value="NZ_BSRI01000001.1"/>
</dbReference>
<gene>
    <name evidence="3" type="ORF">KDH_12640</name>
</gene>
<protein>
    <recommendedName>
        <fullName evidence="2">CHAT domain-containing protein</fullName>
    </recommendedName>
</protein>
<dbReference type="InterPro" id="IPR011990">
    <property type="entry name" value="TPR-like_helical_dom_sf"/>
</dbReference>
<accession>A0ABQ6FL49</accession>
<feature type="domain" description="CHAT" evidence="2">
    <location>
        <begin position="1389"/>
        <end position="1726"/>
    </location>
</feature>
<feature type="region of interest" description="Disordered" evidence="1">
    <location>
        <begin position="490"/>
        <end position="521"/>
    </location>
</feature>
<dbReference type="Gene3D" id="1.25.40.10">
    <property type="entry name" value="Tetratricopeptide repeat domain"/>
    <property type="match status" value="1"/>
</dbReference>
<dbReference type="PANTHER" id="PTHR10098">
    <property type="entry name" value="RAPSYN-RELATED"/>
    <property type="match status" value="1"/>
</dbReference>
<name>A0ABQ6FL49_9CHLR</name>
<dbReference type="InterPro" id="IPR024983">
    <property type="entry name" value="CHAT_dom"/>
</dbReference>
<evidence type="ECO:0000259" key="2">
    <source>
        <dbReference type="Pfam" id="PF12770"/>
    </source>
</evidence>